<protein>
    <submittedName>
        <fullName evidence="2">Uncharacterized protein</fullName>
    </submittedName>
</protein>
<reference evidence="2 3" key="1">
    <citation type="submission" date="2019-04" db="EMBL/GenBank/DDBJ databases">
        <title>Comparative genomics and transcriptomics to analyze fruiting body development in filamentous ascomycetes.</title>
        <authorList>
            <consortium name="DOE Joint Genome Institute"/>
            <person name="Lutkenhaus R."/>
            <person name="Traeger S."/>
            <person name="Breuer J."/>
            <person name="Kuo A."/>
            <person name="Lipzen A."/>
            <person name="Pangilinan J."/>
            <person name="Dilworth D."/>
            <person name="Sandor L."/>
            <person name="Poggeler S."/>
            <person name="Barry K."/>
            <person name="Grigoriev I.V."/>
            <person name="Nowrousian M."/>
        </authorList>
    </citation>
    <scope>NUCLEOTIDE SEQUENCE [LARGE SCALE GENOMIC DNA]</scope>
    <source>
        <strain evidence="2 3">CBS 389.68</strain>
    </source>
</reference>
<feature type="compositionally biased region" description="Polar residues" evidence="1">
    <location>
        <begin position="197"/>
        <end position="208"/>
    </location>
</feature>
<feature type="region of interest" description="Disordered" evidence="1">
    <location>
        <begin position="189"/>
        <end position="260"/>
    </location>
</feature>
<dbReference type="InParanoid" id="A0A4S2MY13"/>
<feature type="compositionally biased region" description="Low complexity" evidence="1">
    <location>
        <begin position="36"/>
        <end position="71"/>
    </location>
</feature>
<evidence type="ECO:0000256" key="1">
    <source>
        <dbReference type="SAM" id="MobiDB-lite"/>
    </source>
</evidence>
<dbReference type="Proteomes" id="UP000298138">
    <property type="component" value="Unassembled WGS sequence"/>
</dbReference>
<dbReference type="EMBL" id="ML220118">
    <property type="protein sequence ID" value="TGZ81629.1"/>
    <property type="molecule type" value="Genomic_DNA"/>
</dbReference>
<accession>A0A4S2MY13</accession>
<organism evidence="2 3">
    <name type="scientific">Ascodesmis nigricans</name>
    <dbReference type="NCBI Taxonomy" id="341454"/>
    <lineage>
        <taxon>Eukaryota</taxon>
        <taxon>Fungi</taxon>
        <taxon>Dikarya</taxon>
        <taxon>Ascomycota</taxon>
        <taxon>Pezizomycotina</taxon>
        <taxon>Pezizomycetes</taxon>
        <taxon>Pezizales</taxon>
        <taxon>Ascodesmidaceae</taxon>
        <taxon>Ascodesmis</taxon>
    </lineage>
</organism>
<feature type="region of interest" description="Disordered" evidence="1">
    <location>
        <begin position="1"/>
        <end position="78"/>
    </location>
</feature>
<sequence>MGVVRRRVWWRGGGGGGGGAAAAKNKRRQERTSNEVGAGQAVGVQQDSGGGSSRSSSRSSSNSTTTKQQQGAGSALENRLTSSTCNLTRIAGQSSCISPPTGHRDLSSICSPSFPCSSVCEHLQHKLTAFGGYLAHQMKPAMKPVMTGSSTCWPGPHLSLPPIPAAPKYPLAMSTPLSLGCCVRTAGELASSPPTHPSNRYETNSSSGSEREKSGNRLTMTMNHSPPGSKGNTQEQIKHHASNAIGDNEPFKEHRRRPQR</sequence>
<evidence type="ECO:0000313" key="3">
    <source>
        <dbReference type="Proteomes" id="UP000298138"/>
    </source>
</evidence>
<name>A0A4S2MY13_9PEZI</name>
<feature type="compositionally biased region" description="Gly residues" evidence="1">
    <location>
        <begin position="11"/>
        <end position="20"/>
    </location>
</feature>
<dbReference type="AlphaFoldDB" id="A0A4S2MY13"/>
<feature type="compositionally biased region" description="Polar residues" evidence="1">
    <location>
        <begin position="216"/>
        <end position="235"/>
    </location>
</feature>
<evidence type="ECO:0000313" key="2">
    <source>
        <dbReference type="EMBL" id="TGZ81629.1"/>
    </source>
</evidence>
<keyword evidence="3" id="KW-1185">Reference proteome</keyword>
<proteinExistence type="predicted"/>
<gene>
    <name evidence="2" type="ORF">EX30DRAFT_251006</name>
</gene>